<proteinExistence type="predicted"/>
<evidence type="ECO:0008006" key="3">
    <source>
        <dbReference type="Google" id="ProtNLM"/>
    </source>
</evidence>
<comment type="caution">
    <text evidence="1">The sequence shown here is derived from an EMBL/GenBank/DDBJ whole genome shotgun (WGS) entry which is preliminary data.</text>
</comment>
<organism evidence="1 2">
    <name type="scientific">Allokutzneria oryzae</name>
    <dbReference type="NCBI Taxonomy" id="1378989"/>
    <lineage>
        <taxon>Bacteria</taxon>
        <taxon>Bacillati</taxon>
        <taxon>Actinomycetota</taxon>
        <taxon>Actinomycetes</taxon>
        <taxon>Pseudonocardiales</taxon>
        <taxon>Pseudonocardiaceae</taxon>
        <taxon>Allokutzneria</taxon>
    </lineage>
</organism>
<protein>
    <recommendedName>
        <fullName evidence="3">PE domain-containing protein</fullName>
    </recommendedName>
</protein>
<reference evidence="1 2" key="1">
    <citation type="submission" date="2024-09" db="EMBL/GenBank/DDBJ databases">
        <authorList>
            <person name="Sun Q."/>
            <person name="Mori K."/>
        </authorList>
    </citation>
    <scope>NUCLEOTIDE SEQUENCE [LARGE SCALE GENOMIC DNA]</scope>
    <source>
        <strain evidence="1 2">TBRC 7907</strain>
    </source>
</reference>
<dbReference type="EMBL" id="JBHLZU010000006">
    <property type="protein sequence ID" value="MFB9903671.1"/>
    <property type="molecule type" value="Genomic_DNA"/>
</dbReference>
<evidence type="ECO:0000313" key="2">
    <source>
        <dbReference type="Proteomes" id="UP001589693"/>
    </source>
</evidence>
<dbReference type="Proteomes" id="UP001589693">
    <property type="component" value="Unassembled WGS sequence"/>
</dbReference>
<name>A0ABV5ZS11_9PSEU</name>
<dbReference type="RefSeq" id="WP_377850826.1">
    <property type="nucleotide sequence ID" value="NZ_JBHLZU010000006.1"/>
</dbReference>
<gene>
    <name evidence="1" type="ORF">ACFFQA_06960</name>
</gene>
<accession>A0ABV5ZS11</accession>
<keyword evidence="2" id="KW-1185">Reference proteome</keyword>
<evidence type="ECO:0000313" key="1">
    <source>
        <dbReference type="EMBL" id="MFB9903671.1"/>
    </source>
</evidence>
<sequence length="84" mass="8776">MSGYDQALQSLSAAREALPGPFIQAVLDAVRRVADHLAEAGVERYGGLLEQVSDEANAAMNACAEIGNGLDEDIARTQQLMSGG</sequence>